<feature type="domain" description="Phosphoribosyltransferase" evidence="9">
    <location>
        <begin position="141"/>
        <end position="255"/>
    </location>
</feature>
<dbReference type="Proteomes" id="UP001596116">
    <property type="component" value="Unassembled WGS sequence"/>
</dbReference>
<keyword evidence="4" id="KW-0547">Nucleotide-binding</keyword>
<evidence type="ECO:0000256" key="4">
    <source>
        <dbReference type="ARBA" id="ARBA00022741"/>
    </source>
</evidence>
<evidence type="ECO:0000256" key="5">
    <source>
        <dbReference type="ARBA" id="ARBA00022777"/>
    </source>
</evidence>
<gene>
    <name evidence="11" type="ORF">ACFMB1_18735</name>
</gene>
<dbReference type="InterPro" id="IPR029057">
    <property type="entry name" value="PRTase-like"/>
</dbReference>
<protein>
    <recommendedName>
        <fullName evidence="1">ribose-phosphate diphosphokinase</fullName>
        <ecNumber evidence="1">2.7.6.1</ecNumber>
    </recommendedName>
</protein>
<dbReference type="RefSeq" id="WP_379881009.1">
    <property type="nucleotide sequence ID" value="NZ_JBHPON010000003.1"/>
</dbReference>
<reference evidence="11 12" key="1">
    <citation type="submission" date="2024-09" db="EMBL/GenBank/DDBJ databases">
        <authorList>
            <person name="Zhang Z.-H."/>
        </authorList>
    </citation>
    <scope>NUCLEOTIDE SEQUENCE [LARGE SCALE GENOMIC DNA]</scope>
    <source>
        <strain evidence="11 12">HHTR114</strain>
    </source>
</reference>
<evidence type="ECO:0000256" key="1">
    <source>
        <dbReference type="ARBA" id="ARBA00013247"/>
    </source>
</evidence>
<dbReference type="NCBIfam" id="NF005537">
    <property type="entry name" value="PRK07199.1"/>
    <property type="match status" value="1"/>
</dbReference>
<evidence type="ECO:0000313" key="12">
    <source>
        <dbReference type="Proteomes" id="UP001596116"/>
    </source>
</evidence>
<feature type="domain" description="Ribose-phosphate pyrophosphokinase N-terminal" evidence="10">
    <location>
        <begin position="10"/>
        <end position="114"/>
    </location>
</feature>
<keyword evidence="5" id="KW-0418">Kinase</keyword>
<keyword evidence="12" id="KW-1185">Reference proteome</keyword>
<evidence type="ECO:0000259" key="9">
    <source>
        <dbReference type="Pfam" id="PF00156"/>
    </source>
</evidence>
<organism evidence="11 12">
    <name type="scientific">Hyphococcus aureus</name>
    <dbReference type="NCBI Taxonomy" id="2666033"/>
    <lineage>
        <taxon>Bacteria</taxon>
        <taxon>Pseudomonadati</taxon>
        <taxon>Pseudomonadota</taxon>
        <taxon>Alphaproteobacteria</taxon>
        <taxon>Parvularculales</taxon>
        <taxon>Parvularculaceae</taxon>
        <taxon>Hyphococcus</taxon>
    </lineage>
</organism>
<evidence type="ECO:0000313" key="11">
    <source>
        <dbReference type="EMBL" id="MFC6037599.1"/>
    </source>
</evidence>
<comment type="caution">
    <text evidence="11">The sequence shown here is derived from an EMBL/GenBank/DDBJ whole genome shotgun (WGS) entry which is preliminary data.</text>
</comment>
<accession>A0ABW1L024</accession>
<dbReference type="Gene3D" id="3.40.50.2020">
    <property type="match status" value="2"/>
</dbReference>
<keyword evidence="3 8" id="KW-0545">Nucleotide biosynthesis</keyword>
<evidence type="ECO:0000259" key="10">
    <source>
        <dbReference type="Pfam" id="PF13793"/>
    </source>
</evidence>
<name>A0ABW1L024_9PROT</name>
<evidence type="ECO:0000256" key="7">
    <source>
        <dbReference type="ARBA" id="ARBA00049535"/>
    </source>
</evidence>
<dbReference type="EC" id="2.7.6.1" evidence="1"/>
<comment type="catalytic activity">
    <reaction evidence="7">
        <text>D-ribose 5-phosphate + ATP = 5-phospho-alpha-D-ribose 1-diphosphate + AMP + H(+)</text>
        <dbReference type="Rhea" id="RHEA:15609"/>
        <dbReference type="ChEBI" id="CHEBI:15378"/>
        <dbReference type="ChEBI" id="CHEBI:30616"/>
        <dbReference type="ChEBI" id="CHEBI:58017"/>
        <dbReference type="ChEBI" id="CHEBI:78346"/>
        <dbReference type="ChEBI" id="CHEBI:456215"/>
        <dbReference type="EC" id="2.7.6.1"/>
    </reaction>
</comment>
<dbReference type="InterPro" id="IPR029099">
    <property type="entry name" value="Pribosyltran_N"/>
</dbReference>
<dbReference type="PANTHER" id="PTHR10210">
    <property type="entry name" value="RIBOSE-PHOSPHATE DIPHOSPHOKINASE FAMILY MEMBER"/>
    <property type="match status" value="1"/>
</dbReference>
<evidence type="ECO:0000256" key="8">
    <source>
        <dbReference type="RuleBase" id="RU004324"/>
    </source>
</evidence>
<comment type="similarity">
    <text evidence="8">Belongs to the ribose-phosphate pyrophosphokinase family.</text>
</comment>
<evidence type="ECO:0000256" key="6">
    <source>
        <dbReference type="ARBA" id="ARBA00022840"/>
    </source>
</evidence>
<dbReference type="Pfam" id="PF13793">
    <property type="entry name" value="Pribosyltran_N"/>
    <property type="match status" value="1"/>
</dbReference>
<keyword evidence="6" id="KW-0067">ATP-binding</keyword>
<dbReference type="PANTHER" id="PTHR10210:SF32">
    <property type="entry name" value="RIBOSE-PHOSPHATE PYROPHOSPHOKINASE 2"/>
    <property type="match status" value="1"/>
</dbReference>
<keyword evidence="2" id="KW-0808">Transferase</keyword>
<proteinExistence type="inferred from homology"/>
<sequence length="296" mass="32225">MRPLLVPLFSSERIADPLAETLRGEVGTIHIRRFPDGESYVRYETSVEARDVVLICALDRPDDKFLPLIFAAAAARENGAKTVGLVAPYLAYMRQDQRFQAGEGVTAKHFAAALSPWIDWIVTIDPHLHRITSLSDVYSVPAFVAHAAPVVSAWIKEHVKNPVLVGPDSESEQWVSETAKTADAPFLVLEKTRRGDRDVEVSVPNVEQWRSHTPVLVDDIISTARTMIETVGHLRAAGMAPPICIGVHAVFAGNAFDDLIAAGAGQIVTTNTIAHESNAPDVSPLLAESVRFLLKA</sequence>
<dbReference type="CDD" id="cd06223">
    <property type="entry name" value="PRTases_typeI"/>
    <property type="match status" value="1"/>
</dbReference>
<dbReference type="NCBIfam" id="TIGR01251">
    <property type="entry name" value="ribP_PPkin"/>
    <property type="match status" value="1"/>
</dbReference>
<dbReference type="SMART" id="SM01400">
    <property type="entry name" value="Pribosyltran_N"/>
    <property type="match status" value="1"/>
</dbReference>
<evidence type="ECO:0000256" key="2">
    <source>
        <dbReference type="ARBA" id="ARBA00022679"/>
    </source>
</evidence>
<dbReference type="InterPro" id="IPR000836">
    <property type="entry name" value="PRTase_dom"/>
</dbReference>
<dbReference type="InterPro" id="IPR005946">
    <property type="entry name" value="Rib-P_diPkinase"/>
</dbReference>
<dbReference type="Pfam" id="PF00156">
    <property type="entry name" value="Pribosyltran"/>
    <property type="match status" value="1"/>
</dbReference>
<evidence type="ECO:0000256" key="3">
    <source>
        <dbReference type="ARBA" id="ARBA00022727"/>
    </source>
</evidence>
<dbReference type="EMBL" id="JBHPON010000003">
    <property type="protein sequence ID" value="MFC6037599.1"/>
    <property type="molecule type" value="Genomic_DNA"/>
</dbReference>
<dbReference type="SUPFAM" id="SSF53271">
    <property type="entry name" value="PRTase-like"/>
    <property type="match status" value="2"/>
</dbReference>